<name>A0A218XNT4_PUNGR</name>
<feature type="domain" description="Neprosin PEP catalytic" evidence="5">
    <location>
        <begin position="167"/>
        <end position="418"/>
    </location>
</feature>
<evidence type="ECO:0000256" key="3">
    <source>
        <dbReference type="SAM" id="MobiDB-lite"/>
    </source>
</evidence>
<dbReference type="InterPro" id="IPR036227">
    <property type="entry name" value="Ribosomal_uL15/eL18_sf"/>
</dbReference>
<dbReference type="EMBL" id="MTKT01001080">
    <property type="protein sequence ID" value="OWM86584.1"/>
    <property type="molecule type" value="Genomic_DNA"/>
</dbReference>
<feature type="compositionally biased region" description="Basic residues" evidence="3">
    <location>
        <begin position="130"/>
        <end position="147"/>
    </location>
</feature>
<dbReference type="Proteomes" id="UP000197138">
    <property type="component" value="Unassembled WGS sequence"/>
</dbReference>
<dbReference type="Pfam" id="PF14365">
    <property type="entry name" value="Neprosin_AP"/>
    <property type="match status" value="1"/>
</dbReference>
<dbReference type="InterPro" id="IPR053168">
    <property type="entry name" value="Glutamic_endopeptidase"/>
</dbReference>
<feature type="region of interest" description="Disordered" evidence="3">
    <location>
        <begin position="90"/>
        <end position="161"/>
    </location>
</feature>
<protein>
    <recommendedName>
        <fullName evidence="5">Neprosin PEP catalytic domain-containing protein</fullName>
    </recommendedName>
</protein>
<dbReference type="InterPro" id="IPR025521">
    <property type="entry name" value="Neprosin_propep"/>
</dbReference>
<dbReference type="PROSITE" id="PS52045">
    <property type="entry name" value="NEPROSIN_PEP_CD"/>
    <property type="match status" value="1"/>
</dbReference>
<evidence type="ECO:0000313" key="7">
    <source>
        <dbReference type="Proteomes" id="UP000197138"/>
    </source>
</evidence>
<dbReference type="InterPro" id="IPR004314">
    <property type="entry name" value="Neprosin"/>
</dbReference>
<dbReference type="GO" id="GO:1990904">
    <property type="term" value="C:ribonucleoprotein complex"/>
    <property type="evidence" value="ECO:0007669"/>
    <property type="project" value="UniProtKB-KW"/>
</dbReference>
<keyword evidence="4" id="KW-0812">Transmembrane</keyword>
<dbReference type="GO" id="GO:0003729">
    <property type="term" value="F:mRNA binding"/>
    <property type="evidence" value="ECO:0007669"/>
    <property type="project" value="UniProtKB-ARBA"/>
</dbReference>
<dbReference type="Gene3D" id="3.100.10.10">
    <property type="match status" value="1"/>
</dbReference>
<keyword evidence="2" id="KW-0687">Ribonucleoprotein</keyword>
<evidence type="ECO:0000256" key="4">
    <source>
        <dbReference type="SAM" id="Phobius"/>
    </source>
</evidence>
<dbReference type="GO" id="GO:0005840">
    <property type="term" value="C:ribosome"/>
    <property type="evidence" value="ECO:0007669"/>
    <property type="project" value="UniProtKB-KW"/>
</dbReference>
<dbReference type="AlphaFoldDB" id="A0A218XNT4"/>
<evidence type="ECO:0000313" key="6">
    <source>
        <dbReference type="EMBL" id="OWM86584.1"/>
    </source>
</evidence>
<accession>A0A218XNT4</accession>
<dbReference type="Gene3D" id="3.90.1320.10">
    <property type="entry name" value="Outer-capsid protein sigma 3, large lobe"/>
    <property type="match status" value="1"/>
</dbReference>
<gene>
    <name evidence="6" type="ORF">CDL15_Pgr015619</name>
</gene>
<keyword evidence="4" id="KW-0472">Membrane</keyword>
<keyword evidence="4" id="KW-1133">Transmembrane helix</keyword>
<evidence type="ECO:0000256" key="2">
    <source>
        <dbReference type="ARBA" id="ARBA00023274"/>
    </source>
</evidence>
<feature type="transmembrane region" description="Helical" evidence="4">
    <location>
        <begin position="12"/>
        <end position="32"/>
    </location>
</feature>
<organism evidence="6 7">
    <name type="scientific">Punica granatum</name>
    <name type="common">Pomegranate</name>
    <dbReference type="NCBI Taxonomy" id="22663"/>
    <lineage>
        <taxon>Eukaryota</taxon>
        <taxon>Viridiplantae</taxon>
        <taxon>Streptophyta</taxon>
        <taxon>Embryophyta</taxon>
        <taxon>Tracheophyta</taxon>
        <taxon>Spermatophyta</taxon>
        <taxon>Magnoliopsida</taxon>
        <taxon>eudicotyledons</taxon>
        <taxon>Gunneridae</taxon>
        <taxon>Pentapetalae</taxon>
        <taxon>rosids</taxon>
        <taxon>malvids</taxon>
        <taxon>Myrtales</taxon>
        <taxon>Lythraceae</taxon>
        <taxon>Punica</taxon>
    </lineage>
</organism>
<dbReference type="PANTHER" id="PTHR31589">
    <property type="entry name" value="PROTEIN, PUTATIVE (DUF239)-RELATED-RELATED"/>
    <property type="match status" value="1"/>
</dbReference>
<proteinExistence type="predicted"/>
<sequence>MERIRFFVEGIGLKLVVVVGILFLMMLISSLISQAKVLDDEEKIIDDHLSRHAVKTVQSEDGDTIDCIDIYKQPAFGHPALRNHTIQMAPSEDPSVETTSTTESPKSSAPSGGQLWWRSGSCPRGTIPVRRNKRKDGAKTTSFRKKPPMSSPRHSTVPVDDDNKIPNLQQINHSMAILFTAGYNYNGAKGDIRVWNPYVEFDDEWSLSQIALQNGPYNDFESVESGWAVNPGLYGDRQTRFFVYWTVDASKTTGCFDLTCPGFVQTNHEIALGAAIYPISTPDGLPYQITIYIFKDLITSNLWVQYGDGINIGYWPAELFTTLTLTVETVQWGGEVYSSRVGVTPHTATQMGSGEFPDYVWDVSGWVKKMRIRDNSLILKVPEWAGTYTDEYRCYDVRYVTDYVEDPEFYYGGPGFVASQREGSIDIDMNTSSPAQFGYFKVLGKGVLPEQQPIVVKAKLVSKTAEKKIKEASGAVVLTV</sequence>
<comment type="caution">
    <text evidence="6">The sequence shown here is derived from an EMBL/GenBank/DDBJ whole genome shotgun (WGS) entry which is preliminary data.</text>
</comment>
<dbReference type="PANTHER" id="PTHR31589:SF111">
    <property type="entry name" value="NEPROSIN DOMAIN-CONTAINING PROTEIN"/>
    <property type="match status" value="1"/>
</dbReference>
<evidence type="ECO:0000256" key="1">
    <source>
        <dbReference type="ARBA" id="ARBA00022980"/>
    </source>
</evidence>
<dbReference type="Pfam" id="PF00828">
    <property type="entry name" value="Ribosomal_L27A"/>
    <property type="match status" value="1"/>
</dbReference>
<keyword evidence="1" id="KW-0689">Ribosomal protein</keyword>
<dbReference type="InterPro" id="IPR021131">
    <property type="entry name" value="Ribosomal_uL15/eL18"/>
</dbReference>
<dbReference type="Pfam" id="PF03080">
    <property type="entry name" value="Neprosin"/>
    <property type="match status" value="1"/>
</dbReference>
<dbReference type="SUPFAM" id="SSF52080">
    <property type="entry name" value="Ribosomal proteins L15p and L18e"/>
    <property type="match status" value="1"/>
</dbReference>
<reference evidence="7" key="1">
    <citation type="journal article" date="2017" name="Plant J.">
        <title>The pomegranate (Punica granatum L.) genome and the genomics of punicalagin biosynthesis.</title>
        <authorList>
            <person name="Qin G."/>
            <person name="Xu C."/>
            <person name="Ming R."/>
            <person name="Tang H."/>
            <person name="Guyot R."/>
            <person name="Kramer E.M."/>
            <person name="Hu Y."/>
            <person name="Yi X."/>
            <person name="Qi Y."/>
            <person name="Xu X."/>
            <person name="Gao Z."/>
            <person name="Pan H."/>
            <person name="Jian J."/>
            <person name="Tian Y."/>
            <person name="Yue Z."/>
            <person name="Xu Y."/>
        </authorList>
    </citation>
    <scope>NUCLEOTIDE SEQUENCE [LARGE SCALE GENOMIC DNA]</scope>
    <source>
        <strain evidence="7">cv. Dabenzi</strain>
    </source>
</reference>
<feature type="compositionally biased region" description="Low complexity" evidence="3">
    <location>
        <begin position="90"/>
        <end position="111"/>
    </location>
</feature>
<evidence type="ECO:0000259" key="5">
    <source>
        <dbReference type="PROSITE" id="PS52045"/>
    </source>
</evidence>